<dbReference type="PANTHER" id="PTHR47331">
    <property type="entry name" value="PHD-TYPE DOMAIN-CONTAINING PROTEIN"/>
    <property type="match status" value="1"/>
</dbReference>
<dbReference type="GO" id="GO:0071897">
    <property type="term" value="P:DNA biosynthetic process"/>
    <property type="evidence" value="ECO:0007669"/>
    <property type="project" value="UniProtKB-ARBA"/>
</dbReference>
<dbReference type="InterPro" id="IPR008042">
    <property type="entry name" value="Retrotrans_Pao"/>
</dbReference>
<gene>
    <name evidence="1" type="ORF">QE152_g70</name>
</gene>
<proteinExistence type="predicted"/>
<accession>A0AAW1NLQ7</accession>
<organism evidence="1 2">
    <name type="scientific">Popillia japonica</name>
    <name type="common">Japanese beetle</name>
    <dbReference type="NCBI Taxonomy" id="7064"/>
    <lineage>
        <taxon>Eukaryota</taxon>
        <taxon>Metazoa</taxon>
        <taxon>Ecdysozoa</taxon>
        <taxon>Arthropoda</taxon>
        <taxon>Hexapoda</taxon>
        <taxon>Insecta</taxon>
        <taxon>Pterygota</taxon>
        <taxon>Neoptera</taxon>
        <taxon>Endopterygota</taxon>
        <taxon>Coleoptera</taxon>
        <taxon>Polyphaga</taxon>
        <taxon>Scarabaeiformia</taxon>
        <taxon>Scarabaeidae</taxon>
        <taxon>Rutelinae</taxon>
        <taxon>Popillia</taxon>
    </lineage>
</organism>
<reference evidence="1 2" key="1">
    <citation type="journal article" date="2024" name="BMC Genomics">
        <title>De novo assembly and annotation of Popillia japonica's genome with initial clues to its potential as an invasive pest.</title>
        <authorList>
            <person name="Cucini C."/>
            <person name="Boschi S."/>
            <person name="Funari R."/>
            <person name="Cardaioli E."/>
            <person name="Iannotti N."/>
            <person name="Marturano G."/>
            <person name="Paoli F."/>
            <person name="Bruttini M."/>
            <person name="Carapelli A."/>
            <person name="Frati F."/>
            <person name="Nardi F."/>
        </authorList>
    </citation>
    <scope>NUCLEOTIDE SEQUENCE [LARGE SCALE GENOMIC DNA]</scope>
    <source>
        <strain evidence="1">DMR45628</strain>
    </source>
</reference>
<evidence type="ECO:0000313" key="2">
    <source>
        <dbReference type="Proteomes" id="UP001458880"/>
    </source>
</evidence>
<sequence length="552" mass="62777">MQISHAQVGVNRRHYENVQASNHGRIRYTITENFMEIYARRGITNLQAQDSHVWYSVRIIPGNSGTAAVSHRGESKDLPVAAKISQRDFYVDDLLTGADRISDIKTIFHEINDLMARRGFELRKWACSDVNILKQLLPNATEPVVLNLDKDSTVKTLGLQWNSSTDQLQYAVPRPNQEKQSTKRLILSQIAQIFDPLGLVGPIIIKPKILIQKLWQAKVSWDEKLPVHIHNEWLDYQGALSQLNEVAIPRNITPYKNIVELHGFCDASERAYGACIYARTSNEKEETTCELLCSKSRVAPLKHVTIPRLELCGALLLAQLMQKVIQALELNICRISYWPDSTITLAWINTAGRQLKTFVANRVSEIQEITDTSNRHHISTNENPADLLSRGVFPQDLLESQLWWHGPSWLSASYSAWPRSALKLSDVEIPDKRDGPMVAYTSTNTFCIFERYSSLSKLQRLISYCRRFICNALCRTKKNPQASTIGQLCIPELNETMNILIKLVQRESFPAEIHLLKNGKNIQADSKLKALNPFMDRYNQSGRQIGTFPMSL</sequence>
<keyword evidence="2" id="KW-1185">Reference proteome</keyword>
<dbReference type="Proteomes" id="UP001458880">
    <property type="component" value="Unassembled WGS sequence"/>
</dbReference>
<protein>
    <submittedName>
        <fullName evidence="1">Pao retrotransposon peptidase</fullName>
    </submittedName>
</protein>
<dbReference type="InterPro" id="IPR043502">
    <property type="entry name" value="DNA/RNA_pol_sf"/>
</dbReference>
<evidence type="ECO:0000313" key="1">
    <source>
        <dbReference type="EMBL" id="KAK9759251.1"/>
    </source>
</evidence>
<comment type="caution">
    <text evidence="1">The sequence shown here is derived from an EMBL/GenBank/DDBJ whole genome shotgun (WGS) entry which is preliminary data.</text>
</comment>
<name>A0AAW1NLQ7_POPJA</name>
<dbReference type="AlphaFoldDB" id="A0AAW1NLQ7"/>
<dbReference type="Pfam" id="PF05380">
    <property type="entry name" value="Peptidase_A17"/>
    <property type="match status" value="1"/>
</dbReference>
<dbReference type="EMBL" id="JASPKY010000001">
    <property type="protein sequence ID" value="KAK9759251.1"/>
    <property type="molecule type" value="Genomic_DNA"/>
</dbReference>
<dbReference type="SUPFAM" id="SSF56672">
    <property type="entry name" value="DNA/RNA polymerases"/>
    <property type="match status" value="1"/>
</dbReference>